<comment type="caution">
    <text evidence="2">The sequence shown here is derived from an EMBL/GenBank/DDBJ whole genome shotgun (WGS) entry which is preliminary data.</text>
</comment>
<evidence type="ECO:0000313" key="3">
    <source>
        <dbReference type="Proteomes" id="UP000280698"/>
    </source>
</evidence>
<proteinExistence type="predicted"/>
<keyword evidence="3" id="KW-1185">Reference proteome</keyword>
<organism evidence="2 3">
    <name type="scientific">Micromonospora solifontis</name>
    <dbReference type="NCBI Taxonomy" id="2487138"/>
    <lineage>
        <taxon>Bacteria</taxon>
        <taxon>Bacillati</taxon>
        <taxon>Actinomycetota</taxon>
        <taxon>Actinomycetes</taxon>
        <taxon>Micromonosporales</taxon>
        <taxon>Micromonosporaceae</taxon>
        <taxon>Micromonospora</taxon>
    </lineage>
</organism>
<dbReference type="SUPFAM" id="SSF51445">
    <property type="entry name" value="(Trans)glycosidases"/>
    <property type="match status" value="1"/>
</dbReference>
<dbReference type="RefSeq" id="WP_123242937.1">
    <property type="nucleotide sequence ID" value="NZ_JAAHBY010000083.1"/>
</dbReference>
<dbReference type="Gene3D" id="3.20.20.70">
    <property type="entry name" value="Aldolase class I"/>
    <property type="match status" value="1"/>
</dbReference>
<protein>
    <recommendedName>
        <fullName evidence="1">Glycoside-hydrolase family GH114 TIM-barrel domain-containing protein</fullName>
    </recommendedName>
</protein>
<dbReference type="InterPro" id="IPR017853">
    <property type="entry name" value="GH"/>
</dbReference>
<dbReference type="PANTHER" id="PTHR35273">
    <property type="entry name" value="ALPHA-1,4 POLYGALACTOSAMINIDASE, PUTATIVE (AFU_ORTHOLOGUE AFUA_3G07890)-RELATED"/>
    <property type="match status" value="1"/>
</dbReference>
<dbReference type="Pfam" id="PF03537">
    <property type="entry name" value="Glyco_hydro_114"/>
    <property type="match status" value="1"/>
</dbReference>
<name>A0ABX9WBM1_9ACTN</name>
<accession>A0ABX9WBM1</accession>
<dbReference type="InterPro" id="IPR013785">
    <property type="entry name" value="Aldolase_TIM"/>
</dbReference>
<dbReference type="InterPro" id="IPR004352">
    <property type="entry name" value="GH114_TIM-barrel"/>
</dbReference>
<gene>
    <name evidence="2" type="ORF">EFE23_22595</name>
</gene>
<sequence>MRIRPAWAVPLPRPARVRRRGPGRGVAALLTVLLLAPVPGCREPLVPPGAPTPWPAALARQWQWQWQLTGPLDVDVDADVFLLDPVRTTSTETTALRARDRRLVCQVRVGWYAATDPDVDRFPTDVRGAPVNGRPDGRWLDVRRWDVLAPVLADRFRLCRGKGFGAVALDGADGYLHRSGFPLGFDDQLLFNRRLATLARSLDLSPGLVDDVPQVAALAPDFDFAVNQECVRRRECAKLLPFADAHKPVFHVEYTGDPTAFCVTTVGYGFASIRKDRALDAWRDPCPLPLSTRPRG</sequence>
<evidence type="ECO:0000313" key="2">
    <source>
        <dbReference type="EMBL" id="RNL92609.1"/>
    </source>
</evidence>
<dbReference type="PANTHER" id="PTHR35273:SF2">
    <property type="entry name" value="ALPHA-GALACTOSIDASE"/>
    <property type="match status" value="1"/>
</dbReference>
<dbReference type="Proteomes" id="UP000280698">
    <property type="component" value="Unassembled WGS sequence"/>
</dbReference>
<dbReference type="EMBL" id="RJLN01000083">
    <property type="protein sequence ID" value="RNL92609.1"/>
    <property type="molecule type" value="Genomic_DNA"/>
</dbReference>
<feature type="domain" description="Glycoside-hydrolase family GH114 TIM-barrel" evidence="1">
    <location>
        <begin position="63"/>
        <end position="282"/>
    </location>
</feature>
<evidence type="ECO:0000259" key="1">
    <source>
        <dbReference type="Pfam" id="PF03537"/>
    </source>
</evidence>
<reference evidence="2 3" key="1">
    <citation type="submission" date="2018-11" db="EMBL/GenBank/DDBJ databases">
        <title>Micromonospora sp. PPF5-17, a new actinomycetes isolated from a hot spring soil.</title>
        <authorList>
            <person name="Thawai C."/>
        </authorList>
    </citation>
    <scope>NUCLEOTIDE SEQUENCE [LARGE SCALE GENOMIC DNA]</scope>
    <source>
        <strain evidence="2 3">PPF5-17</strain>
    </source>
</reference>